<gene>
    <name evidence="1" type="ORF">KBB96_13630</name>
</gene>
<keyword evidence="2" id="KW-1185">Reference proteome</keyword>
<organism evidence="1 2">
    <name type="scientific">Luteolibacter ambystomatis</name>
    <dbReference type="NCBI Taxonomy" id="2824561"/>
    <lineage>
        <taxon>Bacteria</taxon>
        <taxon>Pseudomonadati</taxon>
        <taxon>Verrucomicrobiota</taxon>
        <taxon>Verrucomicrobiia</taxon>
        <taxon>Verrucomicrobiales</taxon>
        <taxon>Verrucomicrobiaceae</taxon>
        <taxon>Luteolibacter</taxon>
    </lineage>
</organism>
<name>A0A975IZN7_9BACT</name>
<evidence type="ECO:0000313" key="2">
    <source>
        <dbReference type="Proteomes" id="UP000676169"/>
    </source>
</evidence>
<sequence length="153" mass="17723">MDIRTFTLPPDIRIRVGRLEITPFYPSLFMGDPGSDVVRDALFQQNKESARKFLGQNMPYRALSLPTDYRKGDHLPSYWHTAELVCTDCVDYGLDGGEFEDLDVDRSLYGVCWLATKMTFELDRTQALRLQKMDWRKEALLYSDLFGIIKRGT</sequence>
<reference evidence="1" key="1">
    <citation type="submission" date="2021-04" db="EMBL/GenBank/DDBJ databases">
        <title>Luteolibacter sp. 32A isolated from the skin of an Anderson's salamander (Ambystoma andersonii).</title>
        <authorList>
            <person name="Spergser J."/>
            <person name="Busse H.-J."/>
        </authorList>
    </citation>
    <scope>NUCLEOTIDE SEQUENCE</scope>
    <source>
        <strain evidence="1">32A</strain>
    </source>
</reference>
<dbReference type="Proteomes" id="UP000676169">
    <property type="component" value="Chromosome"/>
</dbReference>
<accession>A0A975IZN7</accession>
<proteinExistence type="predicted"/>
<evidence type="ECO:0000313" key="1">
    <source>
        <dbReference type="EMBL" id="QUE49905.1"/>
    </source>
</evidence>
<protein>
    <submittedName>
        <fullName evidence="1">Uncharacterized protein</fullName>
    </submittedName>
</protein>
<dbReference type="AlphaFoldDB" id="A0A975IZN7"/>
<dbReference type="KEGG" id="lamb:KBB96_13630"/>
<dbReference type="RefSeq" id="WP_211629994.1">
    <property type="nucleotide sequence ID" value="NZ_CP073100.1"/>
</dbReference>
<dbReference type="EMBL" id="CP073100">
    <property type="protein sequence ID" value="QUE49905.1"/>
    <property type="molecule type" value="Genomic_DNA"/>
</dbReference>